<dbReference type="InterPro" id="IPR011990">
    <property type="entry name" value="TPR-like_helical_dom_sf"/>
</dbReference>
<evidence type="ECO:0000313" key="3">
    <source>
        <dbReference type="Proteomes" id="UP001174936"/>
    </source>
</evidence>
<dbReference type="EMBL" id="JAULSV010000005">
    <property type="protein sequence ID" value="KAK0644697.1"/>
    <property type="molecule type" value="Genomic_DNA"/>
</dbReference>
<accession>A0AA39Y4H9</accession>
<feature type="domain" description="DUF4470" evidence="1">
    <location>
        <begin position="175"/>
        <end position="252"/>
    </location>
</feature>
<proteinExistence type="predicted"/>
<organism evidence="2 3">
    <name type="scientific">Cercophora newfieldiana</name>
    <dbReference type="NCBI Taxonomy" id="92897"/>
    <lineage>
        <taxon>Eukaryota</taxon>
        <taxon>Fungi</taxon>
        <taxon>Dikarya</taxon>
        <taxon>Ascomycota</taxon>
        <taxon>Pezizomycotina</taxon>
        <taxon>Sordariomycetes</taxon>
        <taxon>Sordariomycetidae</taxon>
        <taxon>Sordariales</taxon>
        <taxon>Lasiosphaeriaceae</taxon>
        <taxon>Cercophora</taxon>
    </lineage>
</organism>
<keyword evidence="3" id="KW-1185">Reference proteome</keyword>
<dbReference type="SMART" id="SM00028">
    <property type="entry name" value="TPR"/>
    <property type="match status" value="2"/>
</dbReference>
<comment type="caution">
    <text evidence="2">The sequence shown here is derived from an EMBL/GenBank/DDBJ whole genome shotgun (WGS) entry which is preliminary data.</text>
</comment>
<dbReference type="Proteomes" id="UP001174936">
    <property type="component" value="Unassembled WGS sequence"/>
</dbReference>
<dbReference type="SUPFAM" id="SSF48452">
    <property type="entry name" value="TPR-like"/>
    <property type="match status" value="1"/>
</dbReference>
<gene>
    <name evidence="2" type="ORF">B0T16DRAFT_356728</name>
</gene>
<protein>
    <recommendedName>
        <fullName evidence="1">DUF4470 domain-containing protein</fullName>
    </recommendedName>
</protein>
<dbReference type="AlphaFoldDB" id="A0AA39Y4H9"/>
<sequence>MMSTPDAASAEEARQRGNELYKLGKLGAAEAEYKKAATLAPQDPTPLSNLSSVKFEQGQYSAAIQYILKSLQVAAAETSGEESEAAVKKKKTLRERLAKCYLYESRWEEARSILCSDENQDLQSIFGNLDALAAWGSSKDAGEQHAMAQHRRAIFDRIPRFMAHLDTVPEYYAIGHDVADSLLDEELIKACGPRDSVSLMFCGSGDARHIFMTLLITSLQMRNMFGKLHISILDLKAAAIARMLLFFDMMTLYMGLRARNTPGIEDAPTVMAYLFAGPVMPASVGEKFQIHVKALIATLETDEPLHDWLFVPEETRKQVAHVLRRWQTPPDASHHSTRVIRRAVMSRNAQQKFQASAVYGKDGNDMGPEFADDQKSFRDFGVILPPRAFAQRRDEALVTLMAAYQQGTKGAKQRLADHIDSNWVPNLTLLDFDWSEARATTGDPLYPMLTDEEKVPAIESDPAEVAQSLPELSEGADVLERVGDFFKTTALAIPLLGKRLMIEASVGEMTDTMERLRWNCLESRSKPSGGIDPSTFPRTYDRIHMSNIPDYVGGLLNAAMYARPLLREDRASNMRFTVLLNPPEFNSHEHFQSEYLLLHDKKQIQDHFAMTRLEGHSKAGDGPAPTDELLQAIGMSFPQMESMEFMREGYIVWEPSPIKKLARGAGMLPRPALEKWLYGMFLKTCLPFPRPETSGSPVYSPWNLTVLLRLIGHLAKIGYPAHWLSGVLSALCSGSITTTARPPKRMVTNPKDVDAIAPPLHITTAPWAAHFSTLVSIWSRLLPFGVAARPGELVPPSEIAEFSVSFPVINSCTQPRAPQFVLLFWRTGTKGRPQEGAHLRRLLSGEDKSTLAQESIHIVTAVTFDEDAKKASFWCRTDVMKQLREMGGWEVFFLRTDSWKLACPGVKVEQAVKAGRLWVE</sequence>
<reference evidence="2" key="1">
    <citation type="submission" date="2023-06" db="EMBL/GenBank/DDBJ databases">
        <title>Genome-scale phylogeny and comparative genomics of the fungal order Sordariales.</title>
        <authorList>
            <consortium name="Lawrence Berkeley National Laboratory"/>
            <person name="Hensen N."/>
            <person name="Bonometti L."/>
            <person name="Westerberg I."/>
            <person name="Brannstrom I.O."/>
            <person name="Guillou S."/>
            <person name="Cros-Aarteil S."/>
            <person name="Calhoun S."/>
            <person name="Haridas S."/>
            <person name="Kuo A."/>
            <person name="Mondo S."/>
            <person name="Pangilinan J."/>
            <person name="Riley R."/>
            <person name="Labutti K."/>
            <person name="Andreopoulos B."/>
            <person name="Lipzen A."/>
            <person name="Chen C."/>
            <person name="Yanf M."/>
            <person name="Daum C."/>
            <person name="Ng V."/>
            <person name="Clum A."/>
            <person name="Steindorff A."/>
            <person name="Ohm R."/>
            <person name="Martin F."/>
            <person name="Silar P."/>
            <person name="Natvig D."/>
            <person name="Lalanne C."/>
            <person name="Gautier V."/>
            <person name="Ament-Velasquez S.L."/>
            <person name="Kruys A."/>
            <person name="Hutchinson M.I."/>
            <person name="Powell A.J."/>
            <person name="Barry K."/>
            <person name="Miller A.N."/>
            <person name="Grigoriev I.V."/>
            <person name="Debuchy R."/>
            <person name="Gladieux P."/>
            <person name="Thoren M.H."/>
            <person name="Johannesson H."/>
        </authorList>
    </citation>
    <scope>NUCLEOTIDE SEQUENCE</scope>
    <source>
        <strain evidence="2">SMH2532-1</strain>
    </source>
</reference>
<evidence type="ECO:0000259" key="1">
    <source>
        <dbReference type="Pfam" id="PF14737"/>
    </source>
</evidence>
<name>A0AA39Y4H9_9PEZI</name>
<dbReference type="InterPro" id="IPR027974">
    <property type="entry name" value="DUF4470"/>
</dbReference>
<dbReference type="InterPro" id="IPR019734">
    <property type="entry name" value="TPR_rpt"/>
</dbReference>
<dbReference type="Pfam" id="PF14737">
    <property type="entry name" value="DUF4470"/>
    <property type="match status" value="1"/>
</dbReference>
<dbReference type="Gene3D" id="1.25.40.10">
    <property type="entry name" value="Tetratricopeptide repeat domain"/>
    <property type="match status" value="1"/>
</dbReference>
<evidence type="ECO:0000313" key="2">
    <source>
        <dbReference type="EMBL" id="KAK0644697.1"/>
    </source>
</evidence>